<evidence type="ECO:0000313" key="5">
    <source>
        <dbReference type="Proteomes" id="UP000230914"/>
    </source>
</evidence>
<feature type="domain" description="PurM-like N-terminal" evidence="2">
    <location>
        <begin position="263"/>
        <end position="380"/>
    </location>
</feature>
<accession>A0A2G6KA15</accession>
<feature type="domain" description="PurM-like C-terminal" evidence="3">
    <location>
        <begin position="737"/>
        <end position="873"/>
    </location>
</feature>
<evidence type="ECO:0008006" key="6">
    <source>
        <dbReference type="Google" id="ProtNLM"/>
    </source>
</evidence>
<protein>
    <recommendedName>
        <fullName evidence="6">Phosphoribosylformylglycinamidine synthase</fullName>
    </recommendedName>
</protein>
<gene>
    <name evidence="4" type="ORF">CSA55_03825</name>
</gene>
<evidence type="ECO:0000259" key="3">
    <source>
        <dbReference type="Pfam" id="PF02769"/>
    </source>
</evidence>
<keyword evidence="1" id="KW-0963">Cytoplasm</keyword>
<dbReference type="GO" id="GO:0004642">
    <property type="term" value="F:phosphoribosylformylglycinamidine synthase activity"/>
    <property type="evidence" value="ECO:0007669"/>
    <property type="project" value="InterPro"/>
</dbReference>
<dbReference type="Gene3D" id="3.30.1330.10">
    <property type="entry name" value="PurM-like, N-terminal domain"/>
    <property type="match status" value="2"/>
</dbReference>
<feature type="domain" description="PurM-like N-terminal" evidence="2">
    <location>
        <begin position="629"/>
        <end position="722"/>
    </location>
</feature>
<sequence length="910" mass="96581">MFKEVAEWHRLTIRSVDPDPRAATIVTLATHLGIELPDEVGVADIVFIEGELTSDELSEFHGFFVDSLLTRGSWQPPTSYGIETSPRCSIDDHAASVVLRAAHRLGLKVTGAATGRRLELSAPLDDDAAAQIAHHLVAHPSRERWSIGLITPAMRRVSSASDRVPNDAQPGLNHDSFRTSFLSVEETDALADYGARRGRPLTTIEEGTVSRSWRLRAIPPVLRAVITTDDGDDRPPLAEMMTRTTTTVDAPFVVRADLDGVGIVRFGDSSFALTTRAYDDPTRIRPCGDTATGIDLAVRDLLTVSHRPIGLTDVMSIGPIETPLSSLPDGVTHPRRARRLLIDGIADSANQTGLPTVAGAVVYDPGYALHPRTFIGGIGRSDDEVIPDQALPGDRIFLLDHHPVSDATAQKQVIDALVGTDTVHSAIAHGGHGGLAAAVVSLIGAHGANIDLDQVPYVNPKTTSSDIWFSAHDGRLVVAIAPDRAAQLVDRCDYYAIVATDIGVVTDEDSLVVHHRGQEIVHLDIDLVNGNPPRQHLRAIMPTPDRSRTTPRSIPDPATALLRLLSHRDISSKAGVLHRYDHEILGSTLVRPLVGRFTDGPGDGVVLAEPTDDDGCALGIGLAPWWGIHDPEAMGYGAVDEAIRNLVAVGADPRHVALTVSLSWGCPNDPAALGSLVAAIDGCTAASMAFRSPIITSTTVVDRDSVAADPPVIPSLVVTAVGHLSDLTTLPNSALTRPGNHLVLIGTTSGEFGGSHLDLVYGEPPVVGSVPAPDPDAPIRYQRLHTAIRNGMVWACHDLSEGGLGVALAEMCIGGRLGATITSLPLSTVTESLFSESPGRFIVEVAPGDLDAFRQLIDEPVEVLGQVTEGDTLDLPEIGSIEIDDLVDAFTRTVIPPPPTTDSEIAEAAG</sequence>
<dbReference type="PANTHER" id="PTHR43555:SF1">
    <property type="entry name" value="PHOSPHORIBOSYLFORMYLGLYCINAMIDINE SYNTHASE SUBUNIT PURL"/>
    <property type="match status" value="1"/>
</dbReference>
<reference evidence="4 5" key="1">
    <citation type="submission" date="2017-10" db="EMBL/GenBank/DDBJ databases">
        <title>Novel microbial diversity and functional potential in the marine mammal oral microbiome.</title>
        <authorList>
            <person name="Dudek N.K."/>
            <person name="Sun C.L."/>
            <person name="Burstein D."/>
            <person name="Kantor R.S."/>
            <person name="Aliaga Goltsman D.S."/>
            <person name="Bik E.M."/>
            <person name="Thomas B.C."/>
            <person name="Banfield J.F."/>
            <person name="Relman D.A."/>
        </authorList>
    </citation>
    <scope>NUCLEOTIDE SEQUENCE [LARGE SCALE GENOMIC DNA]</scope>
    <source>
        <strain evidence="4">DOLJORAL78_61_10</strain>
    </source>
</reference>
<dbReference type="SUPFAM" id="SSF56042">
    <property type="entry name" value="PurM C-terminal domain-like"/>
    <property type="match status" value="2"/>
</dbReference>
<dbReference type="Proteomes" id="UP000230914">
    <property type="component" value="Unassembled WGS sequence"/>
</dbReference>
<comment type="caution">
    <text evidence="4">The sequence shown here is derived from an EMBL/GenBank/DDBJ whole genome shotgun (WGS) entry which is preliminary data.</text>
</comment>
<dbReference type="CDD" id="cd02204">
    <property type="entry name" value="PurL_repeat2"/>
    <property type="match status" value="1"/>
</dbReference>
<dbReference type="GO" id="GO:0006189">
    <property type="term" value="P:'de novo' IMP biosynthetic process"/>
    <property type="evidence" value="ECO:0007669"/>
    <property type="project" value="InterPro"/>
</dbReference>
<feature type="domain" description="PurM-like C-terminal" evidence="3">
    <location>
        <begin position="406"/>
        <end position="514"/>
    </location>
</feature>
<evidence type="ECO:0000313" key="4">
    <source>
        <dbReference type="EMBL" id="PIE32210.1"/>
    </source>
</evidence>
<evidence type="ECO:0000256" key="1">
    <source>
        <dbReference type="ARBA" id="ARBA00022490"/>
    </source>
</evidence>
<dbReference type="AlphaFoldDB" id="A0A2G6KA15"/>
<evidence type="ECO:0000259" key="2">
    <source>
        <dbReference type="Pfam" id="PF00586"/>
    </source>
</evidence>
<name>A0A2G6KA15_9ACTN</name>
<dbReference type="SUPFAM" id="SSF55326">
    <property type="entry name" value="PurM N-terminal domain-like"/>
    <property type="match status" value="2"/>
</dbReference>
<dbReference type="Gene3D" id="3.90.650.10">
    <property type="entry name" value="PurM-like C-terminal domain"/>
    <property type="match status" value="2"/>
</dbReference>
<dbReference type="Pfam" id="PF00586">
    <property type="entry name" value="AIRS"/>
    <property type="match status" value="2"/>
</dbReference>
<dbReference type="InterPro" id="IPR016188">
    <property type="entry name" value="PurM-like_N"/>
</dbReference>
<dbReference type="Pfam" id="PF02769">
    <property type="entry name" value="AIRS_C"/>
    <property type="match status" value="2"/>
</dbReference>
<dbReference type="InterPro" id="IPR036676">
    <property type="entry name" value="PurM-like_C_sf"/>
</dbReference>
<dbReference type="InterPro" id="IPR010918">
    <property type="entry name" value="PurM-like_C_dom"/>
</dbReference>
<dbReference type="InterPro" id="IPR010074">
    <property type="entry name" value="PRibForGlyAmidine_synth_PurL"/>
</dbReference>
<organism evidence="4 5">
    <name type="scientific">Ilumatobacter coccineus</name>
    <dbReference type="NCBI Taxonomy" id="467094"/>
    <lineage>
        <taxon>Bacteria</taxon>
        <taxon>Bacillati</taxon>
        <taxon>Actinomycetota</taxon>
        <taxon>Acidimicrobiia</taxon>
        <taxon>Acidimicrobiales</taxon>
        <taxon>Ilumatobacteraceae</taxon>
        <taxon>Ilumatobacter</taxon>
    </lineage>
</organism>
<dbReference type="EMBL" id="PDSL01000052">
    <property type="protein sequence ID" value="PIE32210.1"/>
    <property type="molecule type" value="Genomic_DNA"/>
</dbReference>
<dbReference type="PANTHER" id="PTHR43555">
    <property type="entry name" value="PHOSPHORIBOSYLFORMYLGLYCINAMIDINE SYNTHASE SUBUNIT PURL"/>
    <property type="match status" value="1"/>
</dbReference>
<dbReference type="InterPro" id="IPR036921">
    <property type="entry name" value="PurM-like_N_sf"/>
</dbReference>
<proteinExistence type="predicted"/>